<comment type="similarity">
    <text evidence="1">Belongs to the short-chain dehydrogenases/reductases (SDR) family.</text>
</comment>
<reference evidence="3" key="2">
    <citation type="submission" date="2016-06" db="EMBL/GenBank/DDBJ databases">
        <authorList>
            <person name="Kjaerup R.B."/>
            <person name="Dalgaard T.S."/>
            <person name="Juul-Madsen H.R."/>
        </authorList>
    </citation>
    <scope>NUCLEOTIDE SEQUENCE [LARGE SCALE GENOMIC DNA]</scope>
    <source>
        <strain evidence="3">DSM 43363</strain>
    </source>
</reference>
<evidence type="ECO:0000313" key="4">
    <source>
        <dbReference type="EMBL" id="WSA31178.1"/>
    </source>
</evidence>
<dbReference type="AlphaFoldDB" id="A0A1C6VUY0"/>
<dbReference type="EMBL" id="CP109071">
    <property type="protein sequence ID" value="WSA31178.1"/>
    <property type="molecule type" value="Genomic_DNA"/>
</dbReference>
<reference evidence="5" key="1">
    <citation type="submission" date="2016-06" db="EMBL/GenBank/DDBJ databases">
        <authorList>
            <person name="Varghese N."/>
            <person name="Submissions Spin"/>
        </authorList>
    </citation>
    <scope>NUCLEOTIDE SEQUENCE [LARGE SCALE GENOMIC DNA]</scope>
    <source>
        <strain evidence="5">DSM 43363</strain>
    </source>
</reference>
<organism evidence="3 5">
    <name type="scientific">Micromonospora peucetia</name>
    <dbReference type="NCBI Taxonomy" id="47871"/>
    <lineage>
        <taxon>Bacteria</taxon>
        <taxon>Bacillati</taxon>
        <taxon>Actinomycetota</taxon>
        <taxon>Actinomycetes</taxon>
        <taxon>Micromonosporales</taxon>
        <taxon>Micromonosporaceae</taxon>
        <taxon>Micromonospora</taxon>
    </lineage>
</organism>
<dbReference type="InterPro" id="IPR051019">
    <property type="entry name" value="VLCFA-Steroid_DH"/>
</dbReference>
<dbReference type="STRING" id="47871.GA0070608_4171"/>
<evidence type="ECO:0000313" key="3">
    <source>
        <dbReference type="EMBL" id="SCL69914.1"/>
    </source>
</evidence>
<proteinExistence type="inferred from homology"/>
<dbReference type="GO" id="GO:0016491">
    <property type="term" value="F:oxidoreductase activity"/>
    <property type="evidence" value="ECO:0007669"/>
    <property type="project" value="UniProtKB-KW"/>
</dbReference>
<dbReference type="PANTHER" id="PTHR43899:SF13">
    <property type="entry name" value="RH59310P"/>
    <property type="match status" value="1"/>
</dbReference>
<protein>
    <submittedName>
        <fullName evidence="4">SDR family NAD(P)-dependent oxidoreductase</fullName>
    </submittedName>
</protein>
<dbReference type="OrthoDB" id="9797538at2"/>
<dbReference type="PANTHER" id="PTHR43899">
    <property type="entry name" value="RH59310P"/>
    <property type="match status" value="1"/>
</dbReference>
<gene>
    <name evidence="3" type="ORF">GA0070608_4171</name>
    <name evidence="4" type="ORF">OIE14_23955</name>
</gene>
<dbReference type="Pfam" id="PF00106">
    <property type="entry name" value="adh_short"/>
    <property type="match status" value="1"/>
</dbReference>
<dbReference type="Proteomes" id="UP001334804">
    <property type="component" value="Chromosome"/>
</dbReference>
<dbReference type="EMBL" id="FMIC01000002">
    <property type="protein sequence ID" value="SCL69914.1"/>
    <property type="molecule type" value="Genomic_DNA"/>
</dbReference>
<dbReference type="RefSeq" id="WP_091630193.1">
    <property type="nucleotide sequence ID" value="NZ_CP109071.1"/>
</dbReference>
<sequence length="271" mass="27549">MSEDTGVTGLLGRYGPWALVVGGSEGVGAAFAEQLARAGLGVVLVARKPEALGEVADRVLAHGAPCRVLALDLLDADATARIVEAVADLDLGLLVLNAGANTYRSRFVEADLARVQAVIDLNVTRPLELCRELGARLAARGRGGILVVGSSAGYLGHADISIYAAAKAFARIFTEGLWLELGQVGVDVLHLVLGLTATPAMERAGLDLTGAADPADVAAQGLAALGTGPVHVVRQQAEVAARRSGLDRAALVAGNYGGMHAMLGGPSPGPS</sequence>
<keyword evidence="6" id="KW-1185">Reference proteome</keyword>
<dbReference type="SUPFAM" id="SSF51735">
    <property type="entry name" value="NAD(P)-binding Rossmann-fold domains"/>
    <property type="match status" value="1"/>
</dbReference>
<evidence type="ECO:0000313" key="5">
    <source>
        <dbReference type="Proteomes" id="UP000199343"/>
    </source>
</evidence>
<evidence type="ECO:0000313" key="6">
    <source>
        <dbReference type="Proteomes" id="UP001334804"/>
    </source>
</evidence>
<reference evidence="4 6" key="3">
    <citation type="submission" date="2022-10" db="EMBL/GenBank/DDBJ databases">
        <title>The complete genomes of actinobacterial strains from the NBC collection.</title>
        <authorList>
            <person name="Joergensen T.S."/>
            <person name="Alvarez Arevalo M."/>
            <person name="Sterndorff E.B."/>
            <person name="Faurdal D."/>
            <person name="Vuksanovic O."/>
            <person name="Mourched A.-S."/>
            <person name="Charusanti P."/>
            <person name="Shaw S."/>
            <person name="Blin K."/>
            <person name="Weber T."/>
        </authorList>
    </citation>
    <scope>NUCLEOTIDE SEQUENCE [LARGE SCALE GENOMIC DNA]</scope>
    <source>
        <strain evidence="4 6">NBC 01809</strain>
    </source>
</reference>
<dbReference type="Gene3D" id="3.40.50.720">
    <property type="entry name" value="NAD(P)-binding Rossmann-like Domain"/>
    <property type="match status" value="1"/>
</dbReference>
<evidence type="ECO:0000256" key="2">
    <source>
        <dbReference type="ARBA" id="ARBA00023002"/>
    </source>
</evidence>
<keyword evidence="2" id="KW-0560">Oxidoreductase</keyword>
<dbReference type="Proteomes" id="UP000199343">
    <property type="component" value="Unassembled WGS sequence"/>
</dbReference>
<evidence type="ECO:0000256" key="1">
    <source>
        <dbReference type="ARBA" id="ARBA00006484"/>
    </source>
</evidence>
<dbReference type="InterPro" id="IPR002347">
    <property type="entry name" value="SDR_fam"/>
</dbReference>
<accession>A0A1C6VUY0</accession>
<dbReference type="PRINTS" id="PR00081">
    <property type="entry name" value="GDHRDH"/>
</dbReference>
<name>A0A1C6VUY0_9ACTN</name>
<dbReference type="InterPro" id="IPR036291">
    <property type="entry name" value="NAD(P)-bd_dom_sf"/>
</dbReference>